<reference evidence="7 8" key="1">
    <citation type="journal article" date="2015" name="Nature">
        <title>rRNA introns, odd ribosomes, and small enigmatic genomes across a large radiation of phyla.</title>
        <authorList>
            <person name="Brown C.T."/>
            <person name="Hug L.A."/>
            <person name="Thomas B.C."/>
            <person name="Sharon I."/>
            <person name="Castelle C.J."/>
            <person name="Singh A."/>
            <person name="Wilkins M.J."/>
            <person name="Williams K.H."/>
            <person name="Banfield J.F."/>
        </authorList>
    </citation>
    <scope>NUCLEOTIDE SEQUENCE [LARGE SCALE GENOMIC DNA]</scope>
</reference>
<dbReference type="EMBL" id="LCFP01000001">
    <property type="protein sequence ID" value="KKS98502.1"/>
    <property type="molecule type" value="Genomic_DNA"/>
</dbReference>
<dbReference type="InterPro" id="IPR011059">
    <property type="entry name" value="Metal-dep_hydrolase_composite"/>
</dbReference>
<dbReference type="PROSITE" id="PS00482">
    <property type="entry name" value="DIHYDROOROTASE_1"/>
    <property type="match status" value="1"/>
</dbReference>
<feature type="domain" description="Amidohydrolase-related" evidence="6">
    <location>
        <begin position="7"/>
        <end position="136"/>
    </location>
</feature>
<dbReference type="GO" id="GO:0046872">
    <property type="term" value="F:metal ion binding"/>
    <property type="evidence" value="ECO:0007669"/>
    <property type="project" value="UniProtKB-KW"/>
</dbReference>
<protein>
    <recommendedName>
        <fullName evidence="6">Amidohydrolase-related domain-containing protein</fullName>
    </recommendedName>
</protein>
<dbReference type="GO" id="GO:0006145">
    <property type="term" value="P:purine nucleobase catabolic process"/>
    <property type="evidence" value="ECO:0007669"/>
    <property type="project" value="TreeGrafter"/>
</dbReference>
<evidence type="ECO:0000256" key="1">
    <source>
        <dbReference type="ARBA" id="ARBA00001947"/>
    </source>
</evidence>
<dbReference type="PROSITE" id="PS00483">
    <property type="entry name" value="DIHYDROOROTASE_2"/>
    <property type="match status" value="1"/>
</dbReference>
<organism evidence="7 8">
    <name type="scientific">Candidatus Gottesmanbacteria bacterium GW2011_GWA2_43_14</name>
    <dbReference type="NCBI Taxonomy" id="1618443"/>
    <lineage>
        <taxon>Bacteria</taxon>
        <taxon>Candidatus Gottesmaniibacteriota</taxon>
    </lineage>
</organism>
<evidence type="ECO:0000256" key="5">
    <source>
        <dbReference type="ARBA" id="ARBA00022801"/>
    </source>
</evidence>
<keyword evidence="4" id="KW-0479">Metal-binding</keyword>
<dbReference type="SUPFAM" id="SSF51338">
    <property type="entry name" value="Composite domain of metallo-dependent hydrolases"/>
    <property type="match status" value="1"/>
</dbReference>
<evidence type="ECO:0000259" key="6">
    <source>
        <dbReference type="Pfam" id="PF01979"/>
    </source>
</evidence>
<dbReference type="InterPro" id="IPR002195">
    <property type="entry name" value="Dihydroorotase_CS"/>
</dbReference>
<evidence type="ECO:0000256" key="4">
    <source>
        <dbReference type="ARBA" id="ARBA00022723"/>
    </source>
</evidence>
<dbReference type="Proteomes" id="UP000034894">
    <property type="component" value="Unassembled WGS sequence"/>
</dbReference>
<comment type="similarity">
    <text evidence="3">Belongs to the metallo-dependent hydrolases superfamily. DHOase family. Class I DHOase subfamily.</text>
</comment>
<sequence length="351" mass="38902">MSSLIRLPGLIDIHVHFRDPGQTHKEDFFTGSSAAVAGGVTAVFDMPNNSDHVTTLERLREKELAAENKAVCDYGLYFGTDGKNLDIFAKAALKTAGLKIYLGLTTGRQFISDPKLLERIFVAWPKEKVIVIHGEGDQINLAIEMAAKTGSKLHISHISTKNALEQIIRARKDKLALTCDVTPHHLFLNQEDGQKLGKLAQVKPPLATISDQVFLWQNISEVDCLATDHAPHTLEEKHRKEAFGFPGLETMLPLLLTAVADGKVTVKEIIRLTNEGPRKIFGINQEIDTYVEAESGGKYRIENTNLFTRCGWSPFDGWIVNGKVVKTVIRGQTVFENNKILVPPGFGRKIN</sequence>
<dbReference type="STRING" id="1618443.UV73_C0001G0023"/>
<comment type="caution">
    <text evidence="7">The sequence shown here is derived from an EMBL/GenBank/DDBJ whole genome shotgun (WGS) entry which is preliminary data.</text>
</comment>
<dbReference type="FunFam" id="3.20.20.140:FF:000036">
    <property type="entry name" value="Carbamoyl-phosphate synthase large chain"/>
    <property type="match status" value="1"/>
</dbReference>
<keyword evidence="5" id="KW-0378">Hydrolase</keyword>
<comment type="function">
    <text evidence="2">Catalyzes the reversible cyclization of carbamoyl aspartate to dihydroorotate.</text>
</comment>
<dbReference type="InterPro" id="IPR050138">
    <property type="entry name" value="DHOase/Allantoinase_Hydrolase"/>
</dbReference>
<dbReference type="PATRIC" id="fig|1618443.3.peg.23"/>
<dbReference type="GO" id="GO:0004038">
    <property type="term" value="F:allantoinase activity"/>
    <property type="evidence" value="ECO:0007669"/>
    <property type="project" value="TreeGrafter"/>
</dbReference>
<proteinExistence type="inferred from homology"/>
<dbReference type="Gene3D" id="3.20.20.140">
    <property type="entry name" value="Metal-dependent hydrolases"/>
    <property type="match status" value="1"/>
</dbReference>
<evidence type="ECO:0000256" key="3">
    <source>
        <dbReference type="ARBA" id="ARBA00010286"/>
    </source>
</evidence>
<gene>
    <name evidence="7" type="ORF">UV73_C0001G0023</name>
</gene>
<dbReference type="InterPro" id="IPR006680">
    <property type="entry name" value="Amidohydro-rel"/>
</dbReference>
<evidence type="ECO:0000256" key="2">
    <source>
        <dbReference type="ARBA" id="ARBA00002368"/>
    </source>
</evidence>
<name>A0A0G1DLP2_9BACT</name>
<dbReference type="PANTHER" id="PTHR43668">
    <property type="entry name" value="ALLANTOINASE"/>
    <property type="match status" value="1"/>
</dbReference>
<dbReference type="InterPro" id="IPR032466">
    <property type="entry name" value="Metal_Hydrolase"/>
</dbReference>
<evidence type="ECO:0000313" key="8">
    <source>
        <dbReference type="Proteomes" id="UP000034894"/>
    </source>
</evidence>
<dbReference type="SUPFAM" id="SSF51556">
    <property type="entry name" value="Metallo-dependent hydrolases"/>
    <property type="match status" value="1"/>
</dbReference>
<evidence type="ECO:0000313" key="7">
    <source>
        <dbReference type="EMBL" id="KKS98502.1"/>
    </source>
</evidence>
<dbReference type="Pfam" id="PF01979">
    <property type="entry name" value="Amidohydro_1"/>
    <property type="match status" value="1"/>
</dbReference>
<comment type="cofactor">
    <cofactor evidence="1">
        <name>Zn(2+)</name>
        <dbReference type="ChEBI" id="CHEBI:29105"/>
    </cofactor>
</comment>
<accession>A0A0G1DLP2</accession>
<dbReference type="PANTHER" id="PTHR43668:SF2">
    <property type="entry name" value="ALLANTOINASE"/>
    <property type="match status" value="1"/>
</dbReference>
<dbReference type="AlphaFoldDB" id="A0A0G1DLP2"/>
<dbReference type="GO" id="GO:0005737">
    <property type="term" value="C:cytoplasm"/>
    <property type="evidence" value="ECO:0007669"/>
    <property type="project" value="TreeGrafter"/>
</dbReference>